<keyword evidence="1" id="KW-0732">Signal</keyword>
<dbReference type="Proteomes" id="UP000054538">
    <property type="component" value="Unassembled WGS sequence"/>
</dbReference>
<organism evidence="2 3">
    <name type="scientific">Paxillus rubicundulus Ve08.2h10</name>
    <dbReference type="NCBI Taxonomy" id="930991"/>
    <lineage>
        <taxon>Eukaryota</taxon>
        <taxon>Fungi</taxon>
        <taxon>Dikarya</taxon>
        <taxon>Basidiomycota</taxon>
        <taxon>Agaricomycotina</taxon>
        <taxon>Agaricomycetes</taxon>
        <taxon>Agaricomycetidae</taxon>
        <taxon>Boletales</taxon>
        <taxon>Paxilineae</taxon>
        <taxon>Paxillaceae</taxon>
        <taxon>Paxillus</taxon>
    </lineage>
</organism>
<feature type="chain" id="PRO_5002220809" evidence="1">
    <location>
        <begin position="21"/>
        <end position="180"/>
    </location>
</feature>
<sequence>MATLRIWACYLFGLTQPNAAFSIMGALQAQTPSSQQYRPAHACTPSYAKCPLLHTPIAMNMPSTFSAPETPSLPTILPICAPKHGMATSTPSANASTKPYAPEKEAPTYIADGNGKQAAQTSMMNNTSAWAVELAHTGYLQATHPLAHSTPTGLLSLSPSNTYRPAVTISWTPPIFFLIT</sequence>
<dbReference type="EMBL" id="KN827249">
    <property type="protein sequence ID" value="KIK76890.1"/>
    <property type="molecule type" value="Genomic_DNA"/>
</dbReference>
<dbReference type="AlphaFoldDB" id="A0A0D0DG88"/>
<accession>A0A0D0DG88</accession>
<dbReference type="InParanoid" id="A0A0D0DG88"/>
<feature type="signal peptide" evidence="1">
    <location>
        <begin position="1"/>
        <end position="20"/>
    </location>
</feature>
<reference evidence="3" key="2">
    <citation type="submission" date="2015-01" db="EMBL/GenBank/DDBJ databases">
        <title>Evolutionary Origins and Diversification of the Mycorrhizal Mutualists.</title>
        <authorList>
            <consortium name="DOE Joint Genome Institute"/>
            <consortium name="Mycorrhizal Genomics Consortium"/>
            <person name="Kohler A."/>
            <person name="Kuo A."/>
            <person name="Nagy L.G."/>
            <person name="Floudas D."/>
            <person name="Copeland A."/>
            <person name="Barry K.W."/>
            <person name="Cichocki N."/>
            <person name="Veneault-Fourrey C."/>
            <person name="LaButti K."/>
            <person name="Lindquist E.A."/>
            <person name="Lipzen A."/>
            <person name="Lundell T."/>
            <person name="Morin E."/>
            <person name="Murat C."/>
            <person name="Riley R."/>
            <person name="Ohm R."/>
            <person name="Sun H."/>
            <person name="Tunlid A."/>
            <person name="Henrissat B."/>
            <person name="Grigoriev I.V."/>
            <person name="Hibbett D.S."/>
            <person name="Martin F."/>
        </authorList>
    </citation>
    <scope>NUCLEOTIDE SEQUENCE [LARGE SCALE GENOMIC DNA]</scope>
    <source>
        <strain evidence="3">Ve08.2h10</strain>
    </source>
</reference>
<name>A0A0D0DG88_9AGAM</name>
<gene>
    <name evidence="2" type="ORF">PAXRUDRAFT_17878</name>
</gene>
<dbReference type="HOGENOM" id="CLU_1496706_0_0_1"/>
<proteinExistence type="predicted"/>
<keyword evidence="3" id="KW-1185">Reference proteome</keyword>
<evidence type="ECO:0000256" key="1">
    <source>
        <dbReference type="SAM" id="SignalP"/>
    </source>
</evidence>
<evidence type="ECO:0000313" key="3">
    <source>
        <dbReference type="Proteomes" id="UP000054538"/>
    </source>
</evidence>
<protein>
    <submittedName>
        <fullName evidence="2">Uncharacterized protein</fullName>
    </submittedName>
</protein>
<reference evidence="2 3" key="1">
    <citation type="submission" date="2014-04" db="EMBL/GenBank/DDBJ databases">
        <authorList>
            <consortium name="DOE Joint Genome Institute"/>
            <person name="Kuo A."/>
            <person name="Kohler A."/>
            <person name="Jargeat P."/>
            <person name="Nagy L.G."/>
            <person name="Floudas D."/>
            <person name="Copeland A."/>
            <person name="Barry K.W."/>
            <person name="Cichocki N."/>
            <person name="Veneault-Fourrey C."/>
            <person name="LaButti K."/>
            <person name="Lindquist E.A."/>
            <person name="Lipzen A."/>
            <person name="Lundell T."/>
            <person name="Morin E."/>
            <person name="Murat C."/>
            <person name="Sun H."/>
            <person name="Tunlid A."/>
            <person name="Henrissat B."/>
            <person name="Grigoriev I.V."/>
            <person name="Hibbett D.S."/>
            <person name="Martin F."/>
            <person name="Nordberg H.P."/>
            <person name="Cantor M.N."/>
            <person name="Hua S.X."/>
        </authorList>
    </citation>
    <scope>NUCLEOTIDE SEQUENCE [LARGE SCALE GENOMIC DNA]</scope>
    <source>
        <strain evidence="2 3">Ve08.2h10</strain>
    </source>
</reference>
<evidence type="ECO:0000313" key="2">
    <source>
        <dbReference type="EMBL" id="KIK76890.1"/>
    </source>
</evidence>